<protein>
    <submittedName>
        <fullName evidence="1">Uncharacterized protein</fullName>
    </submittedName>
</protein>
<evidence type="ECO:0000313" key="2">
    <source>
        <dbReference type="Proteomes" id="UP000183371"/>
    </source>
</evidence>
<keyword evidence="2" id="KW-1185">Reference proteome</keyword>
<gene>
    <name evidence="1" type="ORF">SAMN05444141_11146</name>
</gene>
<organism evidence="1 2">
    <name type="scientific">Pseudovibrio denitrificans</name>
    <dbReference type="NCBI Taxonomy" id="258256"/>
    <lineage>
        <taxon>Bacteria</taxon>
        <taxon>Pseudomonadati</taxon>
        <taxon>Pseudomonadota</taxon>
        <taxon>Alphaproteobacteria</taxon>
        <taxon>Hyphomicrobiales</taxon>
        <taxon>Stappiaceae</taxon>
        <taxon>Pseudovibrio</taxon>
    </lineage>
</organism>
<proteinExistence type="predicted"/>
<dbReference type="AlphaFoldDB" id="A0A1I7DV46"/>
<name>A0A1I7DV46_9HYPH</name>
<reference evidence="2" key="1">
    <citation type="submission" date="2016-10" db="EMBL/GenBank/DDBJ databases">
        <authorList>
            <person name="Varghese N."/>
            <person name="Submissions S."/>
        </authorList>
    </citation>
    <scope>NUCLEOTIDE SEQUENCE [LARGE SCALE GENOMIC DNA]</scope>
    <source>
        <strain evidence="2">DSM 17465</strain>
    </source>
</reference>
<accession>A0A1I7DV46</accession>
<evidence type="ECO:0000313" key="1">
    <source>
        <dbReference type="EMBL" id="SFU15542.1"/>
    </source>
</evidence>
<dbReference type="EMBL" id="FPBD01000011">
    <property type="protein sequence ID" value="SFU15542.1"/>
    <property type="molecule type" value="Genomic_DNA"/>
</dbReference>
<dbReference type="Proteomes" id="UP000183371">
    <property type="component" value="Unassembled WGS sequence"/>
</dbReference>
<sequence length="170" mass="19600">MRADDLLKVLKDGLWHTTSMKRFWAIMEKKAILPEPDIPDRERYNTGNGKKNYPFVRSLGGISLFDFSDFDPEKYSENYPMSSWYNFVPYPRSRNLAVWIEINRQHASPNLISTTELMDRWNNEKAYGHNVMPHIEAGHIGPISIDAFKRAFSVSPDGIQELKLPPDGAN</sequence>
<dbReference type="RefSeq" id="WP_054785483.1">
    <property type="nucleotide sequence ID" value="NZ_FPBD01000011.1"/>
</dbReference>